<dbReference type="InterPro" id="IPR036951">
    <property type="entry name" value="ArAA_hydroxylase_sf"/>
</dbReference>
<evidence type="ECO:0000313" key="3">
    <source>
        <dbReference type="WBParaSite" id="ASIM_0000164701-mRNA-1"/>
    </source>
</evidence>
<evidence type="ECO:0000313" key="2">
    <source>
        <dbReference type="Proteomes" id="UP000267096"/>
    </source>
</evidence>
<dbReference type="Proteomes" id="UP000267096">
    <property type="component" value="Unassembled WGS sequence"/>
</dbReference>
<reference evidence="1 2" key="2">
    <citation type="submission" date="2018-11" db="EMBL/GenBank/DDBJ databases">
        <authorList>
            <consortium name="Pathogen Informatics"/>
        </authorList>
    </citation>
    <scope>NUCLEOTIDE SEQUENCE [LARGE SCALE GENOMIC DNA]</scope>
</reference>
<reference evidence="3" key="1">
    <citation type="submission" date="2017-02" db="UniProtKB">
        <authorList>
            <consortium name="WormBaseParasite"/>
        </authorList>
    </citation>
    <scope>IDENTIFICATION</scope>
</reference>
<gene>
    <name evidence="1" type="ORF">ASIM_LOCUS1525</name>
</gene>
<dbReference type="OrthoDB" id="983542at2759"/>
<dbReference type="EMBL" id="UYRR01001654">
    <property type="protein sequence ID" value="VDK18850.1"/>
    <property type="molecule type" value="Genomic_DNA"/>
</dbReference>
<dbReference type="GO" id="GO:0004497">
    <property type="term" value="F:monooxygenase activity"/>
    <property type="evidence" value="ECO:0007669"/>
    <property type="project" value="InterPro"/>
</dbReference>
<dbReference type="GO" id="GO:0009072">
    <property type="term" value="P:aromatic amino acid metabolic process"/>
    <property type="evidence" value="ECO:0007669"/>
    <property type="project" value="InterPro"/>
</dbReference>
<dbReference type="AlphaFoldDB" id="A0A0M3J291"/>
<protein>
    <submittedName>
        <fullName evidence="1 3">Uncharacterized protein</fullName>
    </submittedName>
</protein>
<dbReference type="Gene3D" id="1.10.800.10">
    <property type="entry name" value="Aromatic amino acid hydroxylase"/>
    <property type="match status" value="1"/>
</dbReference>
<organism evidence="3">
    <name type="scientific">Anisakis simplex</name>
    <name type="common">Herring worm</name>
    <dbReference type="NCBI Taxonomy" id="6269"/>
    <lineage>
        <taxon>Eukaryota</taxon>
        <taxon>Metazoa</taxon>
        <taxon>Ecdysozoa</taxon>
        <taxon>Nematoda</taxon>
        <taxon>Chromadorea</taxon>
        <taxon>Rhabditida</taxon>
        <taxon>Spirurina</taxon>
        <taxon>Ascaridomorpha</taxon>
        <taxon>Ascaridoidea</taxon>
        <taxon>Anisakidae</taxon>
        <taxon>Anisakis</taxon>
        <taxon>Anisakis simplex complex</taxon>
    </lineage>
</organism>
<accession>A0A0M3J291</accession>
<proteinExistence type="predicted"/>
<dbReference type="WBParaSite" id="ASIM_0000164701-mRNA-1">
    <property type="protein sequence ID" value="ASIM_0000164701-mRNA-1"/>
    <property type="gene ID" value="ASIM_0000164701"/>
</dbReference>
<dbReference type="GO" id="GO:0005506">
    <property type="term" value="F:iron ion binding"/>
    <property type="evidence" value="ECO:0007669"/>
    <property type="project" value="InterPro"/>
</dbReference>
<sequence>MIRARVMTNWQLPGSVVERGSRLISVNFHLMQPKLYRRTNIFDVRTIDAPSTVAVCFTVVHQERLQNQDLLRMRLASANIETTVTVVKQDNAKKCPTQETCKTAKITLSPSRNSDQSNTLAPIASTGRRYSYNGRATIQQPSPEVFDQWCTILPYVRVLADMATGKWFPKHISDLDYCSQNVIMFGPGPDGLHADHPVRSVNLALLKK</sequence>
<name>A0A0M3J291_ANISI</name>
<keyword evidence="2" id="KW-1185">Reference proteome</keyword>
<evidence type="ECO:0000313" key="1">
    <source>
        <dbReference type="EMBL" id="VDK18850.1"/>
    </source>
</evidence>